<evidence type="ECO:0000313" key="2">
    <source>
        <dbReference type="EMBL" id="GIM83861.1"/>
    </source>
</evidence>
<accession>A0A542XK34</accession>
<dbReference type="EMBL" id="BOQM01000009">
    <property type="protein sequence ID" value="GIM83861.1"/>
    <property type="molecule type" value="Genomic_DNA"/>
</dbReference>
<organism evidence="3 4">
    <name type="scientific">Salinispora arenicola</name>
    <dbReference type="NCBI Taxonomy" id="168697"/>
    <lineage>
        <taxon>Bacteria</taxon>
        <taxon>Bacillati</taxon>
        <taxon>Actinomycetota</taxon>
        <taxon>Actinomycetes</taxon>
        <taxon>Micromonosporales</taxon>
        <taxon>Micromonosporaceae</taxon>
        <taxon>Salinispora</taxon>
    </lineage>
</organism>
<dbReference type="InterPro" id="IPR007278">
    <property type="entry name" value="DUF397"/>
</dbReference>
<reference evidence="2 5" key="2">
    <citation type="submission" date="2021-03" db="EMBL/GenBank/DDBJ databases">
        <title>Whole genome shotgun sequence of Salinispora arenicola NBRC 105043.</title>
        <authorList>
            <person name="Komaki H."/>
            <person name="Tamura T."/>
        </authorList>
    </citation>
    <scope>NUCLEOTIDE SEQUENCE [LARGE SCALE GENOMIC DNA]</scope>
    <source>
        <strain evidence="2 5">NBRC 105043</strain>
    </source>
</reference>
<protein>
    <submittedName>
        <fullName evidence="3">Uncharacterized protein DUF397</fullName>
    </submittedName>
</protein>
<dbReference type="Pfam" id="PF04149">
    <property type="entry name" value="DUF397"/>
    <property type="match status" value="1"/>
</dbReference>
<dbReference type="Proteomes" id="UP000677457">
    <property type="component" value="Unassembled WGS sequence"/>
</dbReference>
<feature type="domain" description="DUF397" evidence="1">
    <location>
        <begin position="7"/>
        <end position="57"/>
    </location>
</feature>
<evidence type="ECO:0000313" key="3">
    <source>
        <dbReference type="EMBL" id="TQL36198.1"/>
    </source>
</evidence>
<keyword evidence="5" id="KW-1185">Reference proteome</keyword>
<name>A0A542XK34_SALAC</name>
<dbReference type="Proteomes" id="UP000315983">
    <property type="component" value="Unassembled WGS sequence"/>
</dbReference>
<evidence type="ECO:0000259" key="1">
    <source>
        <dbReference type="Pfam" id="PF04149"/>
    </source>
</evidence>
<sequence>MTQLREYRKSTRSGGSGGNCVEWAHAAPMVYIRDSKDPAGPELAATYSEWEDLIRAVGAGHEHPWVIQLPSGVQVCKDGQELRFTSAEWTAFRAGINDGECVPVGV</sequence>
<dbReference type="GeneID" id="93770588"/>
<gene>
    <name evidence="3" type="ORF">FB564_1282</name>
    <name evidence="2" type="ORF">Sar04_14370</name>
</gene>
<dbReference type="RefSeq" id="WP_018800458.1">
    <property type="nucleotide sequence ID" value="NZ_BOQM01000009.1"/>
</dbReference>
<dbReference type="AlphaFoldDB" id="A0A542XK34"/>
<dbReference type="EMBL" id="VFOL01000001">
    <property type="protein sequence ID" value="TQL36198.1"/>
    <property type="molecule type" value="Genomic_DNA"/>
</dbReference>
<evidence type="ECO:0000313" key="5">
    <source>
        <dbReference type="Proteomes" id="UP000677457"/>
    </source>
</evidence>
<evidence type="ECO:0000313" key="4">
    <source>
        <dbReference type="Proteomes" id="UP000315983"/>
    </source>
</evidence>
<proteinExistence type="predicted"/>
<comment type="caution">
    <text evidence="3">The sequence shown here is derived from an EMBL/GenBank/DDBJ whole genome shotgun (WGS) entry which is preliminary data.</text>
</comment>
<reference evidence="3 4" key="1">
    <citation type="submission" date="2019-06" db="EMBL/GenBank/DDBJ databases">
        <title>Sequencing the genomes of 1000 actinobacteria strains.</title>
        <authorList>
            <person name="Klenk H.-P."/>
        </authorList>
    </citation>
    <scope>NUCLEOTIDE SEQUENCE [LARGE SCALE GENOMIC DNA]</scope>
    <source>
        <strain evidence="3 4">DSM 44819</strain>
    </source>
</reference>